<protein>
    <submittedName>
        <fullName evidence="1">Uncharacterized protein</fullName>
    </submittedName>
</protein>
<dbReference type="EMBL" id="NKHF01000042">
    <property type="protein sequence ID" value="PCK31946.1"/>
    <property type="molecule type" value="Genomic_DNA"/>
</dbReference>
<gene>
    <name evidence="1" type="ORF">CEX98_09820</name>
</gene>
<dbReference type="AlphaFoldDB" id="A0A2A5JRA9"/>
<organism evidence="1 2">
    <name type="scientific">Pseudoalteromonas piscicida</name>
    <dbReference type="NCBI Taxonomy" id="43662"/>
    <lineage>
        <taxon>Bacteria</taxon>
        <taxon>Pseudomonadati</taxon>
        <taxon>Pseudomonadota</taxon>
        <taxon>Gammaproteobacteria</taxon>
        <taxon>Alteromonadales</taxon>
        <taxon>Pseudoalteromonadaceae</taxon>
        <taxon>Pseudoalteromonas</taxon>
    </lineage>
</organism>
<name>A0A2A5JRA9_PSEO7</name>
<dbReference type="Proteomes" id="UP000228621">
    <property type="component" value="Unassembled WGS sequence"/>
</dbReference>
<evidence type="ECO:0000313" key="1">
    <source>
        <dbReference type="EMBL" id="PCK31946.1"/>
    </source>
</evidence>
<evidence type="ECO:0000313" key="2">
    <source>
        <dbReference type="Proteomes" id="UP000228621"/>
    </source>
</evidence>
<dbReference type="RefSeq" id="WP_099641897.1">
    <property type="nucleotide sequence ID" value="NZ_NKHF01000042.1"/>
</dbReference>
<reference evidence="2" key="1">
    <citation type="journal article" date="2019" name="Genome Announc.">
        <title>Draft Genome Sequence of Pseudoalteromonas piscicida Strain 36Y ROTHPW, an Hypersaline Seawater Isolate from the South Coast of Sonora, Mexico.</title>
        <authorList>
            <person name="Sanchez-Diaz R."/>
            <person name="Molina-Garza Z.J."/>
            <person name="Cruz-Suarez L.E."/>
            <person name="Selvin J."/>
            <person name="Kiran G.S."/>
            <person name="Ibarra-Gamez J.C."/>
            <person name="Gomez-Gil B."/>
            <person name="Galaviz-Silva L."/>
        </authorList>
    </citation>
    <scope>NUCLEOTIDE SEQUENCE [LARGE SCALE GENOMIC DNA]</scope>
    <source>
        <strain evidence="2">36Y_RITHPW</strain>
    </source>
</reference>
<dbReference type="OrthoDB" id="6402374at2"/>
<keyword evidence="2" id="KW-1185">Reference proteome</keyword>
<accession>A0A2A5JRA9</accession>
<sequence length="114" mass="12426">MKSSFVFLISCFISFNCFSNESVEFTINANKSGNEFLITAKGKTDNASELLDSWLKKAKELCGAREVEVEPNDGKPIVSNTGCGDAIKIENGIQKCELIKAAVFGKVLCVAVRR</sequence>
<proteinExistence type="predicted"/>
<comment type="caution">
    <text evidence="1">The sequence shown here is derived from an EMBL/GenBank/DDBJ whole genome shotgun (WGS) entry which is preliminary data.</text>
</comment>